<dbReference type="EMBL" id="JABCRI010000008">
    <property type="protein sequence ID" value="KAF8401412.1"/>
    <property type="molecule type" value="Genomic_DNA"/>
</dbReference>
<dbReference type="InterPro" id="IPR011050">
    <property type="entry name" value="Pectin_lyase_fold/virulence"/>
</dbReference>
<dbReference type="Proteomes" id="UP000655225">
    <property type="component" value="Unassembled WGS sequence"/>
</dbReference>
<accession>A0A834Z8B6</accession>
<organism evidence="5 6">
    <name type="scientific">Tetracentron sinense</name>
    <name type="common">Spur-leaf</name>
    <dbReference type="NCBI Taxonomy" id="13715"/>
    <lineage>
        <taxon>Eukaryota</taxon>
        <taxon>Viridiplantae</taxon>
        <taxon>Streptophyta</taxon>
        <taxon>Embryophyta</taxon>
        <taxon>Tracheophyta</taxon>
        <taxon>Spermatophyta</taxon>
        <taxon>Magnoliopsida</taxon>
        <taxon>Trochodendrales</taxon>
        <taxon>Trochodendraceae</taxon>
        <taxon>Tetracentron</taxon>
    </lineage>
</organism>
<dbReference type="AlphaFoldDB" id="A0A834Z8B6"/>
<gene>
    <name evidence="5" type="ORF">HHK36_012351</name>
</gene>
<dbReference type="SUPFAM" id="SSF51126">
    <property type="entry name" value="Pectin lyase-like"/>
    <property type="match status" value="1"/>
</dbReference>
<name>A0A834Z8B6_TETSI</name>
<evidence type="ECO:0000313" key="5">
    <source>
        <dbReference type="EMBL" id="KAF8401412.1"/>
    </source>
</evidence>
<dbReference type="OMA" id="GMERVFW"/>
<evidence type="ECO:0000256" key="3">
    <source>
        <dbReference type="ARBA" id="ARBA00023295"/>
    </source>
</evidence>
<reference evidence="5 6" key="1">
    <citation type="submission" date="2020-04" db="EMBL/GenBank/DDBJ databases">
        <title>Plant Genome Project.</title>
        <authorList>
            <person name="Zhang R.-G."/>
        </authorList>
    </citation>
    <scope>NUCLEOTIDE SEQUENCE [LARGE SCALE GENOMIC DNA]</scope>
    <source>
        <strain evidence="5">YNK0</strain>
        <tissue evidence="5">Leaf</tissue>
    </source>
</reference>
<keyword evidence="6" id="KW-1185">Reference proteome</keyword>
<evidence type="ECO:0000256" key="4">
    <source>
        <dbReference type="RuleBase" id="RU361169"/>
    </source>
</evidence>
<comment type="similarity">
    <text evidence="1 4">Belongs to the glycosyl hydrolase 28 family.</text>
</comment>
<evidence type="ECO:0000256" key="2">
    <source>
        <dbReference type="ARBA" id="ARBA00022801"/>
    </source>
</evidence>
<comment type="caution">
    <text evidence="5">The sequence shown here is derived from an EMBL/GenBank/DDBJ whole genome shotgun (WGS) entry which is preliminary data.</text>
</comment>
<dbReference type="InterPro" id="IPR051801">
    <property type="entry name" value="GH28_Enzymes"/>
</dbReference>
<dbReference type="InterPro" id="IPR012334">
    <property type="entry name" value="Pectin_lyas_fold"/>
</dbReference>
<evidence type="ECO:0000313" key="6">
    <source>
        <dbReference type="Proteomes" id="UP000655225"/>
    </source>
</evidence>
<dbReference type="GO" id="GO:0005975">
    <property type="term" value="P:carbohydrate metabolic process"/>
    <property type="evidence" value="ECO:0007669"/>
    <property type="project" value="InterPro"/>
</dbReference>
<keyword evidence="2 4" id="KW-0378">Hydrolase</keyword>
<dbReference type="Pfam" id="PF00295">
    <property type="entry name" value="Glyco_hydro_28"/>
    <property type="match status" value="1"/>
</dbReference>
<keyword evidence="3 4" id="KW-0326">Glycosidase</keyword>
<evidence type="ECO:0008006" key="7">
    <source>
        <dbReference type="Google" id="ProtNLM"/>
    </source>
</evidence>
<dbReference type="GO" id="GO:0004650">
    <property type="term" value="F:polygalacturonase activity"/>
    <property type="evidence" value="ECO:0007669"/>
    <property type="project" value="InterPro"/>
</dbReference>
<dbReference type="PANTHER" id="PTHR31339:SF5">
    <property type="entry name" value="HYDROLASE FAMILY 28 PROTEIN, PUTATIVE, EXPRESSED-RELATED"/>
    <property type="match status" value="1"/>
</dbReference>
<dbReference type="OrthoDB" id="1716516at2759"/>
<dbReference type="PANTHER" id="PTHR31339">
    <property type="entry name" value="PECTIN LYASE-RELATED"/>
    <property type="match status" value="1"/>
</dbReference>
<evidence type="ECO:0000256" key="1">
    <source>
        <dbReference type="ARBA" id="ARBA00008834"/>
    </source>
</evidence>
<dbReference type="Gene3D" id="2.160.20.10">
    <property type="entry name" value="Single-stranded right-handed beta-helix, Pectin lyase-like"/>
    <property type="match status" value="1"/>
</dbReference>
<proteinExistence type="inferred from homology"/>
<dbReference type="InterPro" id="IPR000743">
    <property type="entry name" value="Glyco_hydro_28"/>
</dbReference>
<sequence>MSGGISNIIVEHLHLHDSFNGIEFMTTKGRGGYIKDIFISDVEMENVHLAIGATGQCGSHPDDKFDPNALPVVDRITLTNVVGTNITIAGNFTGIQESPFTSICLSNISLSITSDPSPSWICSNVLGFSESVLPEPCPDLQSSYSNFSSACFSPLYSNGHAAAL</sequence>
<protein>
    <recommendedName>
        <fullName evidence="7">Polygalacturonase</fullName>
    </recommendedName>
</protein>